<dbReference type="GO" id="GO:0034551">
    <property type="term" value="P:mitochondrial respiratory chain complex III assembly"/>
    <property type="evidence" value="ECO:0007669"/>
    <property type="project" value="TreeGrafter"/>
</dbReference>
<dbReference type="Proteomes" id="UP001321749">
    <property type="component" value="Unassembled WGS sequence"/>
</dbReference>
<dbReference type="GO" id="GO:0005743">
    <property type="term" value="C:mitochondrial inner membrane"/>
    <property type="evidence" value="ECO:0007669"/>
    <property type="project" value="TreeGrafter"/>
</dbReference>
<dbReference type="InterPro" id="IPR053245">
    <property type="entry name" value="MitoProcess-Associated"/>
</dbReference>
<accession>A0AAV9HA27</accession>
<organism evidence="3 4">
    <name type="scientific">Cladorrhinum samala</name>
    <dbReference type="NCBI Taxonomy" id="585594"/>
    <lineage>
        <taxon>Eukaryota</taxon>
        <taxon>Fungi</taxon>
        <taxon>Dikarya</taxon>
        <taxon>Ascomycota</taxon>
        <taxon>Pezizomycotina</taxon>
        <taxon>Sordariomycetes</taxon>
        <taxon>Sordariomycetidae</taxon>
        <taxon>Sordariales</taxon>
        <taxon>Podosporaceae</taxon>
        <taxon>Cladorrhinum</taxon>
    </lineage>
</organism>
<protein>
    <submittedName>
        <fullName evidence="3">Regulator of chromosome condensation 1/beta-lactamase-inhibitor protein II</fullName>
    </submittedName>
</protein>
<dbReference type="InterPro" id="IPR000408">
    <property type="entry name" value="Reg_chr_condens"/>
</dbReference>
<gene>
    <name evidence="3" type="ORF">QBC42DRAFT_189515</name>
</gene>
<name>A0AAV9HA27_9PEZI</name>
<dbReference type="PROSITE" id="PS00626">
    <property type="entry name" value="RCC1_2"/>
    <property type="match status" value="1"/>
</dbReference>
<feature type="repeat" description="RCC1" evidence="1">
    <location>
        <begin position="278"/>
        <end position="341"/>
    </location>
</feature>
<dbReference type="PROSITE" id="PS50012">
    <property type="entry name" value="RCC1_3"/>
    <property type="match status" value="2"/>
</dbReference>
<dbReference type="EMBL" id="MU865139">
    <property type="protein sequence ID" value="KAK4457064.1"/>
    <property type="molecule type" value="Genomic_DNA"/>
</dbReference>
<dbReference type="Pfam" id="PF13540">
    <property type="entry name" value="RCC1_2"/>
    <property type="match status" value="1"/>
</dbReference>
<feature type="compositionally biased region" description="Basic and acidic residues" evidence="2">
    <location>
        <begin position="87"/>
        <end position="98"/>
    </location>
</feature>
<dbReference type="PANTHER" id="PTHR47563:SF1">
    <property type="entry name" value="PROTEIN FMP25, MITOCHONDRIAL"/>
    <property type="match status" value="1"/>
</dbReference>
<feature type="region of interest" description="Disordered" evidence="2">
    <location>
        <begin position="87"/>
        <end position="106"/>
    </location>
</feature>
<dbReference type="Pfam" id="PF00415">
    <property type="entry name" value="RCC1"/>
    <property type="match status" value="1"/>
</dbReference>
<comment type="caution">
    <text evidence="3">The sequence shown here is derived from an EMBL/GenBank/DDBJ whole genome shotgun (WGS) entry which is preliminary data.</text>
</comment>
<dbReference type="FunFam" id="2.130.10.30:FF:000027">
    <property type="entry name" value="Protein FMP25, mitochondrial"/>
    <property type="match status" value="1"/>
</dbReference>
<feature type="repeat" description="RCC1" evidence="1">
    <location>
        <begin position="342"/>
        <end position="403"/>
    </location>
</feature>
<sequence length="591" mass="63080">MSRARLALRRTSRIAIQHKQVRRLSSNGSERTYAPPPPPPQISTKVIIAGGTILAGIGLGGGYAWINSQRPEITGPEKPELVFEKARKRTKSTEKNRDSVSAQHVQVKKSWENPGVYAWGSNAGRVVAPDSKEAVIKTPQRIRYFDGQILRDLKLEHNFGAAVDENGDLVQWGVGYSKDATTPEVTLRGKDITKITASRDRVIALSSDGSVYSVPVSKADQAVSEKDAPIKSSSWLPFWSNTSSATYRSLRPTNLSWGEKVIDVKSGAEHCLLLTSKGRVFSAAASAEEFPSKGQLGIPGLTWNTRPSGPYDQPHEVSTLSNVKIKSIAAGDYHSLALSQDGHLFTFGDNTFGQLGFPPDITAPYIDTPCGLPIQQLYSGANLLPKVTSIAAGGLNTYFTVDATKTRGQNSTDLVPTRDVGRVIAETWACGQGIHGSLGNGKWTHISPGPAKIKALSGLQEYNEATAGVTPIRLAKIVVGSDHACAVLDNRTHTATAAGRGGSDSDTNFGADVLFWGGNENYQLGTGKRANLNVPTHIAALESRGGTGDDNRMQVTPRTKVKIGGASGGRTVSVEQRVECGRGVSAIYSAA</sequence>
<proteinExistence type="predicted"/>
<keyword evidence="4" id="KW-1185">Reference proteome</keyword>
<dbReference type="PANTHER" id="PTHR47563">
    <property type="entry name" value="PROTEIN FMP25, MITOCHONDRIAL"/>
    <property type="match status" value="1"/>
</dbReference>
<dbReference type="PRINTS" id="PR00633">
    <property type="entry name" value="RCCNDNSATION"/>
</dbReference>
<evidence type="ECO:0000313" key="3">
    <source>
        <dbReference type="EMBL" id="KAK4457064.1"/>
    </source>
</evidence>
<evidence type="ECO:0000256" key="2">
    <source>
        <dbReference type="SAM" id="MobiDB-lite"/>
    </source>
</evidence>
<reference evidence="3" key="1">
    <citation type="journal article" date="2023" name="Mol. Phylogenet. Evol.">
        <title>Genome-scale phylogeny and comparative genomics of the fungal order Sordariales.</title>
        <authorList>
            <person name="Hensen N."/>
            <person name="Bonometti L."/>
            <person name="Westerberg I."/>
            <person name="Brannstrom I.O."/>
            <person name="Guillou S."/>
            <person name="Cros-Aarteil S."/>
            <person name="Calhoun S."/>
            <person name="Haridas S."/>
            <person name="Kuo A."/>
            <person name="Mondo S."/>
            <person name="Pangilinan J."/>
            <person name="Riley R."/>
            <person name="LaButti K."/>
            <person name="Andreopoulos B."/>
            <person name="Lipzen A."/>
            <person name="Chen C."/>
            <person name="Yan M."/>
            <person name="Daum C."/>
            <person name="Ng V."/>
            <person name="Clum A."/>
            <person name="Steindorff A."/>
            <person name="Ohm R.A."/>
            <person name="Martin F."/>
            <person name="Silar P."/>
            <person name="Natvig D.O."/>
            <person name="Lalanne C."/>
            <person name="Gautier V."/>
            <person name="Ament-Velasquez S.L."/>
            <person name="Kruys A."/>
            <person name="Hutchinson M.I."/>
            <person name="Powell A.J."/>
            <person name="Barry K."/>
            <person name="Miller A.N."/>
            <person name="Grigoriev I.V."/>
            <person name="Debuchy R."/>
            <person name="Gladieux P."/>
            <person name="Hiltunen Thoren M."/>
            <person name="Johannesson H."/>
        </authorList>
    </citation>
    <scope>NUCLEOTIDE SEQUENCE</scope>
    <source>
        <strain evidence="3">PSN324</strain>
    </source>
</reference>
<feature type="region of interest" description="Disordered" evidence="2">
    <location>
        <begin position="17"/>
        <end position="41"/>
    </location>
</feature>
<reference evidence="3" key="2">
    <citation type="submission" date="2023-06" db="EMBL/GenBank/DDBJ databases">
        <authorList>
            <consortium name="Lawrence Berkeley National Laboratory"/>
            <person name="Mondo S.J."/>
            <person name="Hensen N."/>
            <person name="Bonometti L."/>
            <person name="Westerberg I."/>
            <person name="Brannstrom I.O."/>
            <person name="Guillou S."/>
            <person name="Cros-Aarteil S."/>
            <person name="Calhoun S."/>
            <person name="Haridas S."/>
            <person name="Kuo A."/>
            <person name="Pangilinan J."/>
            <person name="Riley R."/>
            <person name="Labutti K."/>
            <person name="Andreopoulos B."/>
            <person name="Lipzen A."/>
            <person name="Chen C."/>
            <person name="Yanf M."/>
            <person name="Daum C."/>
            <person name="Ng V."/>
            <person name="Clum A."/>
            <person name="Steindorff A."/>
            <person name="Ohm R."/>
            <person name="Martin F."/>
            <person name="Silar P."/>
            <person name="Natvig D."/>
            <person name="Lalanne C."/>
            <person name="Gautier V."/>
            <person name="Ament-Velasquez S.L."/>
            <person name="Kruys A."/>
            <person name="Hutchinson M.I."/>
            <person name="Powell A.J."/>
            <person name="Barry K."/>
            <person name="Miller A.N."/>
            <person name="Grigoriev I.V."/>
            <person name="Debuchy R."/>
            <person name="Gladieux P."/>
            <person name="Thoren M.H."/>
            <person name="Johannesson H."/>
        </authorList>
    </citation>
    <scope>NUCLEOTIDE SEQUENCE</scope>
    <source>
        <strain evidence="3">PSN324</strain>
    </source>
</reference>
<evidence type="ECO:0000313" key="4">
    <source>
        <dbReference type="Proteomes" id="UP001321749"/>
    </source>
</evidence>
<dbReference type="AlphaFoldDB" id="A0AAV9HA27"/>
<dbReference type="InterPro" id="IPR009091">
    <property type="entry name" value="RCC1/BLIP-II"/>
</dbReference>
<dbReference type="SUPFAM" id="SSF50985">
    <property type="entry name" value="RCC1/BLIP-II"/>
    <property type="match status" value="1"/>
</dbReference>
<evidence type="ECO:0000256" key="1">
    <source>
        <dbReference type="PROSITE-ProRule" id="PRU00235"/>
    </source>
</evidence>
<dbReference type="Gene3D" id="2.130.10.30">
    <property type="entry name" value="Regulator of chromosome condensation 1/beta-lactamase-inhibitor protein II"/>
    <property type="match status" value="2"/>
</dbReference>